<keyword evidence="1 5" id="KW-0645">Protease</keyword>
<name>A0A4V2RQP1_9BACT</name>
<dbReference type="Pfam" id="PF00082">
    <property type="entry name" value="Peptidase_S8"/>
    <property type="match status" value="1"/>
</dbReference>
<dbReference type="GO" id="GO:0004252">
    <property type="term" value="F:serine-type endopeptidase activity"/>
    <property type="evidence" value="ECO:0007669"/>
    <property type="project" value="UniProtKB-UniRule"/>
</dbReference>
<comment type="similarity">
    <text evidence="5">Belongs to the peptidase S8 family.</text>
</comment>
<dbReference type="GO" id="GO:0016020">
    <property type="term" value="C:membrane"/>
    <property type="evidence" value="ECO:0007669"/>
    <property type="project" value="TreeGrafter"/>
</dbReference>
<dbReference type="Gene3D" id="3.40.50.200">
    <property type="entry name" value="Peptidase S8/S53 domain"/>
    <property type="match status" value="1"/>
</dbReference>
<evidence type="ECO:0000313" key="7">
    <source>
        <dbReference type="EMBL" id="TCN72290.1"/>
    </source>
</evidence>
<proteinExistence type="inferred from homology"/>
<protein>
    <submittedName>
        <fullName evidence="7">Subtilase family protein</fullName>
    </submittedName>
</protein>
<organism evidence="7 8">
    <name type="scientific">Acetobacteroides hydrogenigenes</name>
    <dbReference type="NCBI Taxonomy" id="979970"/>
    <lineage>
        <taxon>Bacteria</taxon>
        <taxon>Pseudomonadati</taxon>
        <taxon>Bacteroidota</taxon>
        <taxon>Bacteroidia</taxon>
        <taxon>Bacteroidales</taxon>
        <taxon>Rikenellaceae</taxon>
        <taxon>Acetobacteroides</taxon>
    </lineage>
</organism>
<evidence type="ECO:0000259" key="6">
    <source>
        <dbReference type="Pfam" id="PF00082"/>
    </source>
</evidence>
<evidence type="ECO:0000256" key="4">
    <source>
        <dbReference type="PIRSR" id="PIRSR615500-1"/>
    </source>
</evidence>
<dbReference type="GO" id="GO:0016485">
    <property type="term" value="P:protein processing"/>
    <property type="evidence" value="ECO:0007669"/>
    <property type="project" value="TreeGrafter"/>
</dbReference>
<feature type="active site" description="Charge relay system" evidence="4 5">
    <location>
        <position position="290"/>
    </location>
</feature>
<gene>
    <name evidence="7" type="ORF">CLV25_102256</name>
</gene>
<dbReference type="InterPro" id="IPR023828">
    <property type="entry name" value="Peptidase_S8_Ser-AS"/>
</dbReference>
<dbReference type="InterPro" id="IPR015500">
    <property type="entry name" value="Peptidase_S8_subtilisin-rel"/>
</dbReference>
<keyword evidence="3 5" id="KW-0720">Serine protease</keyword>
<dbReference type="PANTHER" id="PTHR42884:SF14">
    <property type="entry name" value="NEUROENDOCRINE CONVERTASE 1"/>
    <property type="match status" value="1"/>
</dbReference>
<dbReference type="CDD" id="cd07498">
    <property type="entry name" value="Peptidases_S8_15"/>
    <property type="match status" value="1"/>
</dbReference>
<evidence type="ECO:0000256" key="1">
    <source>
        <dbReference type="ARBA" id="ARBA00022670"/>
    </source>
</evidence>
<feature type="domain" description="Peptidase S8/S53" evidence="6">
    <location>
        <begin position="247"/>
        <end position="522"/>
    </location>
</feature>
<reference evidence="7 8" key="1">
    <citation type="submission" date="2019-03" db="EMBL/GenBank/DDBJ databases">
        <title>Genomic Encyclopedia of Archaeal and Bacterial Type Strains, Phase II (KMG-II): from individual species to whole genera.</title>
        <authorList>
            <person name="Goeker M."/>
        </authorList>
    </citation>
    <scope>NUCLEOTIDE SEQUENCE [LARGE SCALE GENOMIC DNA]</scope>
    <source>
        <strain evidence="7 8">RL-C</strain>
    </source>
</reference>
<dbReference type="PROSITE" id="PS00138">
    <property type="entry name" value="SUBTILASE_SER"/>
    <property type="match status" value="1"/>
</dbReference>
<dbReference type="AlphaFoldDB" id="A0A4V2RQP1"/>
<dbReference type="PANTHER" id="PTHR42884">
    <property type="entry name" value="PROPROTEIN CONVERTASE SUBTILISIN/KEXIN-RELATED"/>
    <property type="match status" value="1"/>
</dbReference>
<dbReference type="InterPro" id="IPR036852">
    <property type="entry name" value="Peptidase_S8/S53_dom_sf"/>
</dbReference>
<accession>A0A4V2RQP1</accession>
<dbReference type="SUPFAM" id="SSF52743">
    <property type="entry name" value="Subtilisin-like"/>
    <property type="match status" value="1"/>
</dbReference>
<sequence length="532" mass="58289">MRKYLIFLIVILTFTNGFSQNGSKHYYYYNNEKKYLELNSDYVFVSFTGSDAKQINELRKFGLTKYQKESASSKLKQKLNEIEDFYWAEIKLGENISIESYTQKISELKKVENIKVVSPYFKSANSKKIGLSNSFYVKIKTLSDTLLLQQYAKRHNAVIDNQDTFMPLWFTLSCTKNTSMNALELANKFYESGMFQYAEPDLMLDNILNSVDDTYFTNQWGLRNTGQYQGTSGIDIKALEAWNMSIGSGVNVAVVDHGIQLDHPDLQANIHSLSYDTENDSSPSIVRGDHATACAGIIGAIGNTAGIRGVSPNCKLMSVSSTLDLMTPDIRKKMAKGINWATQNGAHIISNSWGHNDLTSNYIDDAITNAITNGRNGLGCVVIFASGNDNGQVNYPANSNPNILTVGAISPCGQRKNPSSCDGENWGSNYGPTLDVVAPGVLISTTDRTSSNGYNPSMPIHTGNGGNKVTSDYSNMDYTVWFNGTSAACPHVAGVAALILSVNPSLTGQQVRDIIEQTAQKVGGYPYSTTPG</sequence>
<evidence type="ECO:0000313" key="8">
    <source>
        <dbReference type="Proteomes" id="UP000294830"/>
    </source>
</evidence>
<keyword evidence="2 5" id="KW-0378">Hydrolase</keyword>
<feature type="active site" description="Charge relay system" evidence="4 5">
    <location>
        <position position="486"/>
    </location>
</feature>
<comment type="caution">
    <text evidence="7">The sequence shown here is derived from an EMBL/GenBank/DDBJ whole genome shotgun (WGS) entry which is preliminary data.</text>
</comment>
<keyword evidence="8" id="KW-1185">Reference proteome</keyword>
<evidence type="ECO:0000256" key="3">
    <source>
        <dbReference type="ARBA" id="ARBA00022825"/>
    </source>
</evidence>
<evidence type="ECO:0000256" key="5">
    <source>
        <dbReference type="PROSITE-ProRule" id="PRU01240"/>
    </source>
</evidence>
<dbReference type="PROSITE" id="PS51892">
    <property type="entry name" value="SUBTILASE"/>
    <property type="match status" value="1"/>
</dbReference>
<dbReference type="Proteomes" id="UP000294830">
    <property type="component" value="Unassembled WGS sequence"/>
</dbReference>
<dbReference type="InterPro" id="IPR000209">
    <property type="entry name" value="Peptidase_S8/S53_dom"/>
</dbReference>
<feature type="active site" description="Charge relay system" evidence="4 5">
    <location>
        <position position="256"/>
    </location>
</feature>
<dbReference type="EMBL" id="SLWB01000002">
    <property type="protein sequence ID" value="TCN72290.1"/>
    <property type="molecule type" value="Genomic_DNA"/>
</dbReference>
<dbReference type="PRINTS" id="PR00723">
    <property type="entry name" value="SUBTILISIN"/>
</dbReference>
<evidence type="ECO:0000256" key="2">
    <source>
        <dbReference type="ARBA" id="ARBA00022801"/>
    </source>
</evidence>
<dbReference type="InterPro" id="IPR034054">
    <property type="entry name" value="Pep_S8_PrcA"/>
</dbReference>